<evidence type="ECO:0000313" key="10">
    <source>
        <dbReference type="Proteomes" id="UP001597295"/>
    </source>
</evidence>
<dbReference type="PIRSF" id="PIRSF001589">
    <property type="entry name" value="Asn_synthetase_glu-h"/>
    <property type="match status" value="1"/>
</dbReference>
<dbReference type="EC" id="6.3.5.4" evidence="3"/>
<evidence type="ECO:0000313" key="9">
    <source>
        <dbReference type="EMBL" id="MFD2264704.1"/>
    </source>
</evidence>
<dbReference type="SUPFAM" id="SSF56235">
    <property type="entry name" value="N-terminal nucleophile aminohydrolases (Ntn hydrolases)"/>
    <property type="match status" value="1"/>
</dbReference>
<dbReference type="InterPro" id="IPR029055">
    <property type="entry name" value="Ntn_hydrolases_N"/>
</dbReference>
<comment type="similarity">
    <text evidence="2">Belongs to the asparagine synthetase family.</text>
</comment>
<comment type="catalytic activity">
    <reaction evidence="7">
        <text>L-aspartate + L-glutamine + ATP + H2O = L-asparagine + L-glutamate + AMP + diphosphate + H(+)</text>
        <dbReference type="Rhea" id="RHEA:12228"/>
        <dbReference type="ChEBI" id="CHEBI:15377"/>
        <dbReference type="ChEBI" id="CHEBI:15378"/>
        <dbReference type="ChEBI" id="CHEBI:29985"/>
        <dbReference type="ChEBI" id="CHEBI:29991"/>
        <dbReference type="ChEBI" id="CHEBI:30616"/>
        <dbReference type="ChEBI" id="CHEBI:33019"/>
        <dbReference type="ChEBI" id="CHEBI:58048"/>
        <dbReference type="ChEBI" id="CHEBI:58359"/>
        <dbReference type="ChEBI" id="CHEBI:456215"/>
        <dbReference type="EC" id="6.3.5.4"/>
    </reaction>
</comment>
<dbReference type="Gene3D" id="3.60.20.10">
    <property type="entry name" value="Glutamine Phosphoribosylpyrophosphate, subunit 1, domain 1"/>
    <property type="match status" value="1"/>
</dbReference>
<dbReference type="PROSITE" id="PS51278">
    <property type="entry name" value="GATASE_TYPE_2"/>
    <property type="match status" value="1"/>
</dbReference>
<evidence type="ECO:0000256" key="7">
    <source>
        <dbReference type="ARBA" id="ARBA00048741"/>
    </source>
</evidence>
<dbReference type="Gene3D" id="3.40.50.620">
    <property type="entry name" value="HUPs"/>
    <property type="match status" value="2"/>
</dbReference>
<dbReference type="SUPFAM" id="SSF52402">
    <property type="entry name" value="Adenine nucleotide alpha hydrolases-like"/>
    <property type="match status" value="1"/>
</dbReference>
<evidence type="ECO:0000256" key="4">
    <source>
        <dbReference type="ARBA" id="ARBA00022741"/>
    </source>
</evidence>
<dbReference type="InterPro" id="IPR001962">
    <property type="entry name" value="Asn_synthase"/>
</dbReference>
<dbReference type="Proteomes" id="UP001597295">
    <property type="component" value="Unassembled WGS sequence"/>
</dbReference>
<name>A0ABW5DY23_9PROT</name>
<gene>
    <name evidence="9" type="ORF">ACFSM5_17500</name>
</gene>
<dbReference type="CDD" id="cd00712">
    <property type="entry name" value="AsnB"/>
    <property type="match status" value="1"/>
</dbReference>
<dbReference type="EMBL" id="JBHUIP010000014">
    <property type="protein sequence ID" value="MFD2264704.1"/>
    <property type="molecule type" value="Genomic_DNA"/>
</dbReference>
<evidence type="ECO:0000256" key="6">
    <source>
        <dbReference type="ARBA" id="ARBA00022962"/>
    </source>
</evidence>
<accession>A0ABW5DY23</accession>
<proteinExistence type="inferred from homology"/>
<dbReference type="InterPro" id="IPR051786">
    <property type="entry name" value="ASN_synthetase/amidase"/>
</dbReference>
<feature type="domain" description="Glutamine amidotransferase type-2" evidence="8">
    <location>
        <begin position="2"/>
        <end position="215"/>
    </location>
</feature>
<dbReference type="Pfam" id="PF00733">
    <property type="entry name" value="Asn_synthase"/>
    <property type="match status" value="1"/>
</dbReference>
<dbReference type="InterPro" id="IPR017932">
    <property type="entry name" value="GATase_2_dom"/>
</dbReference>
<keyword evidence="5" id="KW-0067">ATP-binding</keyword>
<reference evidence="10" key="1">
    <citation type="journal article" date="2019" name="Int. J. Syst. Evol. Microbiol.">
        <title>The Global Catalogue of Microorganisms (GCM) 10K type strain sequencing project: providing services to taxonomists for standard genome sequencing and annotation.</title>
        <authorList>
            <consortium name="The Broad Institute Genomics Platform"/>
            <consortium name="The Broad Institute Genome Sequencing Center for Infectious Disease"/>
            <person name="Wu L."/>
            <person name="Ma J."/>
        </authorList>
    </citation>
    <scope>NUCLEOTIDE SEQUENCE [LARGE SCALE GENOMIC DNA]</scope>
    <source>
        <strain evidence="10">CGMCC 1.19062</strain>
    </source>
</reference>
<sequence>MSGFAGWLAFGEAIGRYSDRTISSAFSQALDAPGIGAAKSWSGDGIVLTHRQRITAPQDIGDRQPRQGNDSPFVLLFDGYLINRDELAEGLSLPLEAQGWPDSAFVMAALERWGEKAPSRLLGDFALALWDDRERCLLLARDGIGQRPLYYHQGHDFIAFATTPRALLALPQVPRAVDENRFARLLLDLPGEVGSSYYASIRSLPAGHQAKTSGGQIEVRCYWSPDYEQRLSFRRDEDYVERGRELLDRAVRACLRIEGTPVSAITGGLDSSGVAVTALKSLPTGRLDTVTAVHSVPTADLTGKYADETPLVEAIARQHPGLAPAFVSGSGLHRWDERWNDLFLLTGIPWRNVMNLAWLGPARDHARSLGANVLLSGGGGNITLSWSGLEGLPASFRNGEWAYVGREVRALSRSSGLSSARQFWRSVLSPMMPPGLRGRLDRLRGRETPNHWLRFSAVQPDFARRLGLEEEARRFWRPPTSSADIRRRFFPMQQAAFEVVGLGRALHGLETRDPTLDRRLLEFCFAVPDTQYLQRGVTRSLARRILADRLPPEVVNNRLRGLQGGDYFHRMSLQRAAIVEGVEALERSAVANRLLDVPRLKELLDRWPADHAAAGPEYMAILHRGLHFGQFLRWIEGGNS</sequence>
<evidence type="ECO:0000256" key="1">
    <source>
        <dbReference type="ARBA" id="ARBA00005187"/>
    </source>
</evidence>
<dbReference type="InterPro" id="IPR006426">
    <property type="entry name" value="Asn_synth_AEB"/>
</dbReference>
<dbReference type="InterPro" id="IPR033738">
    <property type="entry name" value="AsnB_N"/>
</dbReference>
<keyword evidence="4" id="KW-0547">Nucleotide-binding</keyword>
<protein>
    <recommendedName>
        <fullName evidence="3">asparagine synthase (glutamine-hydrolyzing)</fullName>
        <ecNumber evidence="3">6.3.5.4</ecNumber>
    </recommendedName>
</protein>
<dbReference type="PANTHER" id="PTHR43284:SF1">
    <property type="entry name" value="ASPARAGINE SYNTHETASE"/>
    <property type="match status" value="1"/>
</dbReference>
<dbReference type="Pfam" id="PF13537">
    <property type="entry name" value="GATase_7"/>
    <property type="match status" value="1"/>
</dbReference>
<evidence type="ECO:0000259" key="8">
    <source>
        <dbReference type="PROSITE" id="PS51278"/>
    </source>
</evidence>
<comment type="pathway">
    <text evidence="1">Amino-acid biosynthesis; L-asparagine biosynthesis; L-asparagine from L-aspartate (L-Gln route): step 1/1.</text>
</comment>
<evidence type="ECO:0000256" key="5">
    <source>
        <dbReference type="ARBA" id="ARBA00022840"/>
    </source>
</evidence>
<dbReference type="RefSeq" id="WP_379877817.1">
    <property type="nucleotide sequence ID" value="NZ_JBHUIP010000014.1"/>
</dbReference>
<keyword evidence="10" id="KW-1185">Reference proteome</keyword>
<evidence type="ECO:0000256" key="2">
    <source>
        <dbReference type="ARBA" id="ARBA00005752"/>
    </source>
</evidence>
<evidence type="ECO:0000256" key="3">
    <source>
        <dbReference type="ARBA" id="ARBA00012737"/>
    </source>
</evidence>
<dbReference type="InterPro" id="IPR014729">
    <property type="entry name" value="Rossmann-like_a/b/a_fold"/>
</dbReference>
<organism evidence="9 10">
    <name type="scientific">Lacibacterium aquatile</name>
    <dbReference type="NCBI Taxonomy" id="1168082"/>
    <lineage>
        <taxon>Bacteria</taxon>
        <taxon>Pseudomonadati</taxon>
        <taxon>Pseudomonadota</taxon>
        <taxon>Alphaproteobacteria</taxon>
        <taxon>Rhodospirillales</taxon>
        <taxon>Rhodospirillaceae</taxon>
    </lineage>
</organism>
<keyword evidence="6" id="KW-0315">Glutamine amidotransferase</keyword>
<comment type="caution">
    <text evidence="9">The sequence shown here is derived from an EMBL/GenBank/DDBJ whole genome shotgun (WGS) entry which is preliminary data.</text>
</comment>
<dbReference type="PANTHER" id="PTHR43284">
    <property type="entry name" value="ASPARAGINE SYNTHETASE (GLUTAMINE-HYDROLYZING)"/>
    <property type="match status" value="1"/>
</dbReference>